<dbReference type="Pfam" id="PF06314">
    <property type="entry name" value="ADC"/>
    <property type="match status" value="1"/>
</dbReference>
<protein>
    <submittedName>
        <fullName evidence="1">Acetoacetate decarboxylase family protein</fullName>
    </submittedName>
</protein>
<dbReference type="Proteomes" id="UP001254848">
    <property type="component" value="Unassembled WGS sequence"/>
</dbReference>
<reference evidence="1 2" key="1">
    <citation type="submission" date="2023-07" db="EMBL/GenBank/DDBJ databases">
        <title>The novel representative of Negativicutes class, Anaeroselena agilis gen. nov. sp. nov.</title>
        <authorList>
            <person name="Prokofeva M.I."/>
            <person name="Elcheninov A.G."/>
            <person name="Klyukina A."/>
            <person name="Kublanov I.V."/>
            <person name="Frolov E.N."/>
            <person name="Podosokorskaya O.A."/>
        </authorList>
    </citation>
    <scope>NUCLEOTIDE SEQUENCE [LARGE SCALE GENOMIC DNA]</scope>
    <source>
        <strain evidence="1 2">4137-cl</strain>
    </source>
</reference>
<keyword evidence="2" id="KW-1185">Reference proteome</keyword>
<dbReference type="EMBL" id="JAUOZS010000001">
    <property type="protein sequence ID" value="MDT8902425.1"/>
    <property type="molecule type" value="Genomic_DNA"/>
</dbReference>
<comment type="caution">
    <text evidence="1">The sequence shown here is derived from an EMBL/GenBank/DDBJ whole genome shotgun (WGS) entry which is preliminary data.</text>
</comment>
<name>A0ABU3P164_9FIRM</name>
<dbReference type="InterPro" id="IPR023375">
    <property type="entry name" value="ADC_dom_sf"/>
</dbReference>
<proteinExistence type="predicted"/>
<evidence type="ECO:0000313" key="2">
    <source>
        <dbReference type="Proteomes" id="UP001254848"/>
    </source>
</evidence>
<dbReference type="SUPFAM" id="SSF160104">
    <property type="entry name" value="Acetoacetate decarboxylase-like"/>
    <property type="match status" value="1"/>
</dbReference>
<accession>A0ABU3P164</accession>
<dbReference type="RefSeq" id="WP_413780906.1">
    <property type="nucleotide sequence ID" value="NZ_JAUOZS010000001.1"/>
</dbReference>
<dbReference type="Gene3D" id="2.40.400.10">
    <property type="entry name" value="Acetoacetate decarboxylase-like"/>
    <property type="match status" value="1"/>
</dbReference>
<sequence length="268" mass="29352">MLKGYTLPRTPRGTSCLAPEPPWHYAGTALAVEFVADPARVAAFLPAGLEPADGRCAAYFVEWQYASETGEEYLDPVRSQYRETIFLVSAGYEGEPVAYCPFIFVDQDVSLMRGLAQGWPKQSGSTWVTRAYDLPSKATPAVAPGGRFGATLAARDRRLAEATVTLREPGAALPTPNFARAVNVRYFPELAAGRHGRPAVHELVRLKSRDVMMSTVWKGEATLAVFDNPYLELPDLRPTAVLAGYRFSFALTVDDLVLLRDLRGDDPA</sequence>
<organism evidence="1 2">
    <name type="scientific">Anaeroselena agilis</name>
    <dbReference type="NCBI Taxonomy" id="3063788"/>
    <lineage>
        <taxon>Bacteria</taxon>
        <taxon>Bacillati</taxon>
        <taxon>Bacillota</taxon>
        <taxon>Negativicutes</taxon>
        <taxon>Acetonemataceae</taxon>
        <taxon>Anaeroselena</taxon>
    </lineage>
</organism>
<gene>
    <name evidence="1" type="ORF">Q4T40_14340</name>
</gene>
<evidence type="ECO:0000313" key="1">
    <source>
        <dbReference type="EMBL" id="MDT8902425.1"/>
    </source>
</evidence>
<dbReference type="InterPro" id="IPR010451">
    <property type="entry name" value="Acetoacetate_decarboxylase"/>
</dbReference>